<dbReference type="GeneID" id="19950570"/>
<dbReference type="OrthoDB" id="2162449at2759"/>
<protein>
    <submittedName>
        <fullName evidence="1">Uncharacterized protein</fullName>
    </submittedName>
</protein>
<evidence type="ECO:0000313" key="1">
    <source>
        <dbReference type="EMBL" id="EQC32517.1"/>
    </source>
</evidence>
<dbReference type="InParanoid" id="T0RR38"/>
<dbReference type="RefSeq" id="XP_008614018.1">
    <property type="nucleotide sequence ID" value="XM_008615796.1"/>
</dbReference>
<dbReference type="AlphaFoldDB" id="T0RR38"/>
<dbReference type="EMBL" id="JH767163">
    <property type="protein sequence ID" value="EQC32517.1"/>
    <property type="molecule type" value="Genomic_DNA"/>
</dbReference>
<dbReference type="eggNOG" id="ENOG502SACH">
    <property type="taxonomic scope" value="Eukaryota"/>
</dbReference>
<dbReference type="Gene3D" id="1.20.890.10">
    <property type="entry name" value="cAMP-dependent protein kinase regulatory subunit, dimerization-anchoring domain"/>
    <property type="match status" value="1"/>
</dbReference>
<gene>
    <name evidence="1" type="ORF">SDRG_09843</name>
</gene>
<proteinExistence type="predicted"/>
<reference evidence="1 2" key="1">
    <citation type="submission" date="2012-04" db="EMBL/GenBank/DDBJ databases">
        <title>The Genome Sequence of Saprolegnia declina VS20.</title>
        <authorList>
            <consortium name="The Broad Institute Genome Sequencing Platform"/>
            <person name="Russ C."/>
            <person name="Nusbaum C."/>
            <person name="Tyler B."/>
            <person name="van West P."/>
            <person name="Dieguez-Uribeondo J."/>
            <person name="de Bruijn I."/>
            <person name="Tripathy S."/>
            <person name="Jiang R."/>
            <person name="Young S.K."/>
            <person name="Zeng Q."/>
            <person name="Gargeya S."/>
            <person name="Fitzgerald M."/>
            <person name="Haas B."/>
            <person name="Abouelleil A."/>
            <person name="Alvarado L."/>
            <person name="Arachchi H.M."/>
            <person name="Berlin A."/>
            <person name="Chapman S.B."/>
            <person name="Goldberg J."/>
            <person name="Griggs A."/>
            <person name="Gujja S."/>
            <person name="Hansen M."/>
            <person name="Howarth C."/>
            <person name="Imamovic A."/>
            <person name="Larimer J."/>
            <person name="McCowen C."/>
            <person name="Montmayeur A."/>
            <person name="Murphy C."/>
            <person name="Neiman D."/>
            <person name="Pearson M."/>
            <person name="Priest M."/>
            <person name="Roberts A."/>
            <person name="Saif S."/>
            <person name="Shea T."/>
            <person name="Sisk P."/>
            <person name="Sykes S."/>
            <person name="Wortman J."/>
            <person name="Nusbaum C."/>
            <person name="Birren B."/>
        </authorList>
    </citation>
    <scope>NUCLEOTIDE SEQUENCE [LARGE SCALE GENOMIC DNA]</scope>
    <source>
        <strain evidence="1 2">VS20</strain>
    </source>
</reference>
<organism evidence="1 2">
    <name type="scientific">Saprolegnia diclina (strain VS20)</name>
    <dbReference type="NCBI Taxonomy" id="1156394"/>
    <lineage>
        <taxon>Eukaryota</taxon>
        <taxon>Sar</taxon>
        <taxon>Stramenopiles</taxon>
        <taxon>Oomycota</taxon>
        <taxon>Saprolegniomycetes</taxon>
        <taxon>Saprolegniales</taxon>
        <taxon>Saprolegniaceae</taxon>
        <taxon>Saprolegnia</taxon>
    </lineage>
</organism>
<accession>T0RR38</accession>
<dbReference type="CDD" id="cd22970">
    <property type="entry name" value="DD_NDKH5-like"/>
    <property type="match status" value="1"/>
</dbReference>
<evidence type="ECO:0000313" key="2">
    <source>
        <dbReference type="Proteomes" id="UP000030762"/>
    </source>
</evidence>
<dbReference type="VEuPathDB" id="FungiDB:SDRG_09843"/>
<dbReference type="OMA" id="CKEKPMG"/>
<sequence length="161" mass="17285">MQRPGPLYSTGLLLNGDDYHVAVHDVEPAGVVVVATQTAKNLVFSRNFTKQELTAAGLTKTPLDCARLVDSLLFVVSPTQEPQLHSTISGVRRPDPIASGAAAEVYLTTTRVGTETFLDVLQRGLIVLCKEKPMGLNAVAMLGHWLLEHNPSQPLVSKASS</sequence>
<dbReference type="Proteomes" id="UP000030762">
    <property type="component" value="Unassembled WGS sequence"/>
</dbReference>
<keyword evidence="2" id="KW-1185">Reference proteome</keyword>
<name>T0RR38_SAPDV</name>